<evidence type="ECO:0000256" key="1">
    <source>
        <dbReference type="ARBA" id="ARBA00004651"/>
    </source>
</evidence>
<keyword evidence="4 8" id="KW-0812">Transmembrane</keyword>
<dbReference type="InterPro" id="IPR007632">
    <property type="entry name" value="Anoctamin"/>
</dbReference>
<feature type="transmembrane region" description="Helical" evidence="8">
    <location>
        <begin position="220"/>
        <end position="243"/>
    </location>
</feature>
<keyword evidence="6 8" id="KW-0472">Membrane</keyword>
<evidence type="ECO:0000313" key="11">
    <source>
        <dbReference type="EMBL" id="KAK2164477.1"/>
    </source>
</evidence>
<feature type="transmembrane region" description="Helical" evidence="8">
    <location>
        <begin position="639"/>
        <end position="659"/>
    </location>
</feature>
<feature type="transmembrane region" description="Helical" evidence="8">
    <location>
        <begin position="372"/>
        <end position="392"/>
    </location>
</feature>
<evidence type="ECO:0000256" key="4">
    <source>
        <dbReference type="ARBA" id="ARBA00022692"/>
    </source>
</evidence>
<feature type="transmembrane region" description="Helical" evidence="8">
    <location>
        <begin position="250"/>
        <end position="271"/>
    </location>
</feature>
<keyword evidence="7" id="KW-0325">Glycoprotein</keyword>
<dbReference type="Pfam" id="PF16178">
    <property type="entry name" value="Anoct_dimer"/>
    <property type="match status" value="1"/>
</dbReference>
<sequence length="799" mass="91448">MAARGTDPRLRRTRHISGQHRRPDLDVVPLVVEGTRSRTGGTSPPSQQHLCLWIILYGTVQQVGREIRTFSAVSVFRLARVAPGAKDHSMLHAAEELKIRKPIKQEFGGGMKEFIYENLDVFDGVEEASSFFTSQERQLIVKHMLYNLRAKDKDEIANTKFLEGQAIIPHLLSKRIAEQIFPLHSMDDLTVLRETWMKAVYKPQPLDRICDYFGVKIAMYFAYLGHYSWALTLPSFLGIVLWLVEGTSQFLDDVSFVAFACFNVLWATIYLENWKRRSSELAYLWGTLDKEDELITEPRPLFHGYNIRSPVTGRMEPYYPAWKRNLFRYFVSIPVIMSCLCVVFVIMWCIFELQDWVNGKIKAGDLPFFMRFLPKVLLALSIGILDDIYKKIAYWLNNKENYRLDKTYENNLIIKLVLFQFVNSFLSLFYIAFYLRDMDRLKDQLATLLITRQVIGNIKEAVLPFLFNKAKLIKIASNMDDCLEKEKAERERGDDCSSGKMGTTVDGEQNIDGADSGDCKKISDESKNEGLYHRCVMKEGRILPEGDREVAHNISPFIQAEVEASQNAYEDTFEDYLEMLIQFGYVTLFSSAFPCAALCALLNNIIEIRSDAFKLCMTYQRPFGQRVENIGIWQDALEVLSITAVIVNCALIGMSGLASRLFPDWGSVERIIFIIFLEHIVLVLKFLLAYAIPDQPTWIVEEKARLEFLRREALKLEGLNCIVVGVFNQQKSVHPVFLKKAAPKRIVKQTTDMPRDEAEFLINDVARFYQRPAFCPQVLMAGTGSIIADRLSTGDSSAS</sequence>
<reference evidence="11" key="1">
    <citation type="journal article" date="2023" name="Mol. Biol. Evol.">
        <title>Third-Generation Sequencing Reveals the Adaptive Role of the Epigenome in Three Deep-Sea Polychaetes.</title>
        <authorList>
            <person name="Perez M."/>
            <person name="Aroh O."/>
            <person name="Sun Y."/>
            <person name="Lan Y."/>
            <person name="Juniper S.K."/>
            <person name="Young C.R."/>
            <person name="Angers B."/>
            <person name="Qian P.Y."/>
        </authorList>
    </citation>
    <scope>NUCLEOTIDE SEQUENCE</scope>
    <source>
        <strain evidence="11">P08H-3</strain>
    </source>
</reference>
<dbReference type="PANTHER" id="PTHR12308:SF51">
    <property type="entry name" value="ANOCTAMIN-8"/>
    <property type="match status" value="1"/>
</dbReference>
<feature type="transmembrane region" description="Helical" evidence="8">
    <location>
        <begin position="326"/>
        <end position="351"/>
    </location>
</feature>
<keyword evidence="3" id="KW-1003">Cell membrane</keyword>
<feature type="transmembrane region" description="Helical" evidence="8">
    <location>
        <begin position="671"/>
        <end position="692"/>
    </location>
</feature>
<gene>
    <name evidence="11" type="ORF">LSH36_63g09006</name>
</gene>
<feature type="transmembrane region" description="Helical" evidence="8">
    <location>
        <begin position="412"/>
        <end position="435"/>
    </location>
</feature>
<dbReference type="AlphaFoldDB" id="A0AAD9K4B6"/>
<feature type="domain" description="Anoctamin transmembrane" evidence="9">
    <location>
        <begin position="209"/>
        <end position="705"/>
    </location>
</feature>
<feature type="domain" description="Anoctamin dimerisation" evidence="10">
    <location>
        <begin position="114"/>
        <end position="188"/>
    </location>
</feature>
<protein>
    <recommendedName>
        <fullName evidence="8">Anoctamin</fullName>
    </recommendedName>
</protein>
<comment type="caution">
    <text evidence="11">The sequence shown here is derived from an EMBL/GenBank/DDBJ whole genome shotgun (WGS) entry which is preliminary data.</text>
</comment>
<dbReference type="PANTHER" id="PTHR12308">
    <property type="entry name" value="ANOCTAMIN"/>
    <property type="match status" value="1"/>
</dbReference>
<evidence type="ECO:0000259" key="10">
    <source>
        <dbReference type="Pfam" id="PF16178"/>
    </source>
</evidence>
<evidence type="ECO:0000313" key="12">
    <source>
        <dbReference type="Proteomes" id="UP001208570"/>
    </source>
</evidence>
<feature type="transmembrane region" description="Helical" evidence="8">
    <location>
        <begin position="583"/>
        <end position="606"/>
    </location>
</feature>
<dbReference type="Pfam" id="PF04547">
    <property type="entry name" value="Anoctamin"/>
    <property type="match status" value="1"/>
</dbReference>
<evidence type="ECO:0000256" key="3">
    <source>
        <dbReference type="ARBA" id="ARBA00022475"/>
    </source>
</evidence>
<evidence type="ECO:0000256" key="2">
    <source>
        <dbReference type="ARBA" id="ARBA00009671"/>
    </source>
</evidence>
<dbReference type="Proteomes" id="UP001208570">
    <property type="component" value="Unassembled WGS sequence"/>
</dbReference>
<keyword evidence="12" id="KW-1185">Reference proteome</keyword>
<evidence type="ECO:0000256" key="6">
    <source>
        <dbReference type="ARBA" id="ARBA00023136"/>
    </source>
</evidence>
<evidence type="ECO:0000259" key="9">
    <source>
        <dbReference type="Pfam" id="PF04547"/>
    </source>
</evidence>
<evidence type="ECO:0000256" key="7">
    <source>
        <dbReference type="ARBA" id="ARBA00023180"/>
    </source>
</evidence>
<evidence type="ECO:0000256" key="5">
    <source>
        <dbReference type="ARBA" id="ARBA00022989"/>
    </source>
</evidence>
<dbReference type="InterPro" id="IPR032394">
    <property type="entry name" value="Anoct_dimer"/>
</dbReference>
<keyword evidence="5 8" id="KW-1133">Transmembrane helix</keyword>
<proteinExistence type="inferred from homology"/>
<dbReference type="GO" id="GO:0005254">
    <property type="term" value="F:chloride channel activity"/>
    <property type="evidence" value="ECO:0007669"/>
    <property type="project" value="TreeGrafter"/>
</dbReference>
<comment type="subcellular location">
    <subcellularLocation>
        <location evidence="1">Cell membrane</location>
        <topology evidence="1">Multi-pass membrane protein</topology>
    </subcellularLocation>
    <subcellularLocation>
        <location evidence="8">Membrane</location>
        <topology evidence="8">Multi-pass membrane protein</topology>
    </subcellularLocation>
</comment>
<dbReference type="EMBL" id="JAODUP010000063">
    <property type="protein sequence ID" value="KAK2164477.1"/>
    <property type="molecule type" value="Genomic_DNA"/>
</dbReference>
<evidence type="ECO:0000256" key="8">
    <source>
        <dbReference type="RuleBase" id="RU280814"/>
    </source>
</evidence>
<dbReference type="GO" id="GO:0005886">
    <property type="term" value="C:plasma membrane"/>
    <property type="evidence" value="ECO:0007669"/>
    <property type="project" value="TreeGrafter"/>
</dbReference>
<accession>A0AAD9K4B6</accession>
<comment type="similarity">
    <text evidence="2 8">Belongs to the anoctamin family.</text>
</comment>
<dbReference type="InterPro" id="IPR049452">
    <property type="entry name" value="Anoctamin_TM"/>
</dbReference>
<name>A0AAD9K4B6_9ANNE</name>
<organism evidence="11 12">
    <name type="scientific">Paralvinella palmiformis</name>
    <dbReference type="NCBI Taxonomy" id="53620"/>
    <lineage>
        <taxon>Eukaryota</taxon>
        <taxon>Metazoa</taxon>
        <taxon>Spiralia</taxon>
        <taxon>Lophotrochozoa</taxon>
        <taxon>Annelida</taxon>
        <taxon>Polychaeta</taxon>
        <taxon>Sedentaria</taxon>
        <taxon>Canalipalpata</taxon>
        <taxon>Terebellida</taxon>
        <taxon>Terebelliformia</taxon>
        <taxon>Alvinellidae</taxon>
        <taxon>Paralvinella</taxon>
    </lineage>
</organism>